<dbReference type="GO" id="GO:0006310">
    <property type="term" value="P:DNA recombination"/>
    <property type="evidence" value="ECO:0007669"/>
    <property type="project" value="UniProtKB-KW"/>
</dbReference>
<evidence type="ECO:0000256" key="1">
    <source>
        <dbReference type="ARBA" id="ARBA00008857"/>
    </source>
</evidence>
<dbReference type="Gene3D" id="1.10.150.130">
    <property type="match status" value="1"/>
</dbReference>
<dbReference type="Proteomes" id="UP001147005">
    <property type="component" value="Unassembled WGS sequence"/>
</dbReference>
<reference evidence="8" key="1">
    <citation type="submission" date="2022-01" db="EMBL/GenBank/DDBJ databases">
        <title>Genetic Characterization of Carbapenem-resistant Citrobacter spp. from China: a multicenter study.</title>
        <authorList>
            <person name="Ye L."/>
        </authorList>
    </citation>
    <scope>NUCLEOTIDE SEQUENCE</scope>
    <source>
        <strain evidence="8">IR5432</strain>
    </source>
</reference>
<proteinExistence type="inferred from homology"/>
<dbReference type="InterPro" id="IPR010998">
    <property type="entry name" value="Integrase_recombinase_N"/>
</dbReference>
<evidence type="ECO:0000259" key="6">
    <source>
        <dbReference type="PROSITE" id="PS51898"/>
    </source>
</evidence>
<evidence type="ECO:0000313" key="8">
    <source>
        <dbReference type="EMBL" id="MDE9621133.1"/>
    </source>
</evidence>
<gene>
    <name evidence="8" type="ORF">L2111_24080</name>
</gene>
<dbReference type="SUPFAM" id="SSF56349">
    <property type="entry name" value="DNA breaking-rejoining enzymes"/>
    <property type="match status" value="1"/>
</dbReference>
<name>A0A9X4GS87_9ENTR</name>
<dbReference type="Gene3D" id="3.30.160.390">
    <property type="entry name" value="Integrase, DNA-binding domain"/>
    <property type="match status" value="1"/>
</dbReference>
<dbReference type="InterPro" id="IPR044068">
    <property type="entry name" value="CB"/>
</dbReference>
<evidence type="ECO:0000313" key="9">
    <source>
        <dbReference type="Proteomes" id="UP001147005"/>
    </source>
</evidence>
<protein>
    <submittedName>
        <fullName evidence="8">Tyrosine-type recombinase/integrase</fullName>
    </submittedName>
</protein>
<evidence type="ECO:0000259" key="7">
    <source>
        <dbReference type="PROSITE" id="PS51900"/>
    </source>
</evidence>
<evidence type="ECO:0000256" key="4">
    <source>
        <dbReference type="ARBA" id="ARBA00023172"/>
    </source>
</evidence>
<keyword evidence="4" id="KW-0233">DNA recombination</keyword>
<evidence type="ECO:0000256" key="3">
    <source>
        <dbReference type="ARBA" id="ARBA00023125"/>
    </source>
</evidence>
<evidence type="ECO:0000256" key="5">
    <source>
        <dbReference type="PROSITE-ProRule" id="PRU01248"/>
    </source>
</evidence>
<dbReference type="Pfam" id="PF13356">
    <property type="entry name" value="Arm-DNA-bind_3"/>
    <property type="match status" value="1"/>
</dbReference>
<dbReference type="RefSeq" id="WP_275398808.1">
    <property type="nucleotide sequence ID" value="NZ_JAKIHW010000047.1"/>
</dbReference>
<dbReference type="PANTHER" id="PTHR30629:SF2">
    <property type="entry name" value="PROPHAGE INTEGRASE INTS-RELATED"/>
    <property type="match status" value="1"/>
</dbReference>
<dbReference type="InterPro" id="IPR053876">
    <property type="entry name" value="Phage_int_M"/>
</dbReference>
<dbReference type="GO" id="GO:0015074">
    <property type="term" value="P:DNA integration"/>
    <property type="evidence" value="ECO:0007669"/>
    <property type="project" value="UniProtKB-KW"/>
</dbReference>
<sequence>MPLTDLEIRRSKPREKPYTLNDGSGLSLLIEPNGSKGWRFRYRFDGKPKMLSLGTYPLVSLTDARQKRDEAKKLVASGINPSDVRKRDKQERQNEIGNTFEAIAREWYEKRTDRWSAGYAEEMMKTFETDVFPFIGGRPIAEIKPMELMGVLSRLDERGATEKLRKVRQRCGEVWRYAIVTGRAEYNPAPDLVSAFVPHKKEHYAFLKHEELPEFFRTLNTYSGSIVVKLAMRLQVLTGLRPGELRQGEWAEIDFEKRLWEVPPSRMKKRRPHCVPLSAQAIAILEQLKPITGHYQFIFPGRIHHSKPMSEMAMNVLIRRIGYAGRVTGHGFRHTMSTILHEQGYNTAWIETQLAHVDKNSIRGTYNHAQYLDGRREMLQWYADYMDALEHRENVVHGRFGKSS</sequence>
<dbReference type="InterPro" id="IPR050808">
    <property type="entry name" value="Phage_Integrase"/>
</dbReference>
<dbReference type="EMBL" id="JAKIHW010000047">
    <property type="protein sequence ID" value="MDE9621133.1"/>
    <property type="molecule type" value="Genomic_DNA"/>
</dbReference>
<dbReference type="InterPro" id="IPR013762">
    <property type="entry name" value="Integrase-like_cat_sf"/>
</dbReference>
<feature type="domain" description="Core-binding (CB)" evidence="7">
    <location>
        <begin position="98"/>
        <end position="179"/>
    </location>
</feature>
<keyword evidence="3 5" id="KW-0238">DNA-binding</keyword>
<comment type="caution">
    <text evidence="8">The sequence shown here is derived from an EMBL/GenBank/DDBJ whole genome shotgun (WGS) entry which is preliminary data.</text>
</comment>
<dbReference type="Gene3D" id="1.10.443.10">
    <property type="entry name" value="Intergrase catalytic core"/>
    <property type="match status" value="1"/>
</dbReference>
<dbReference type="Pfam" id="PF00589">
    <property type="entry name" value="Phage_integrase"/>
    <property type="match status" value="1"/>
</dbReference>
<feature type="domain" description="Tyr recombinase" evidence="6">
    <location>
        <begin position="202"/>
        <end position="379"/>
    </location>
</feature>
<comment type="similarity">
    <text evidence="1">Belongs to the 'phage' integrase family.</text>
</comment>
<dbReference type="GO" id="GO:0003677">
    <property type="term" value="F:DNA binding"/>
    <property type="evidence" value="ECO:0007669"/>
    <property type="project" value="UniProtKB-UniRule"/>
</dbReference>
<dbReference type="InterPro" id="IPR002104">
    <property type="entry name" value="Integrase_catalytic"/>
</dbReference>
<dbReference type="InterPro" id="IPR011010">
    <property type="entry name" value="DNA_brk_join_enz"/>
</dbReference>
<accession>A0A9X4GS87</accession>
<evidence type="ECO:0000256" key="2">
    <source>
        <dbReference type="ARBA" id="ARBA00022908"/>
    </source>
</evidence>
<organism evidence="8 9">
    <name type="scientific">Citrobacter portucalensis</name>
    <dbReference type="NCBI Taxonomy" id="1639133"/>
    <lineage>
        <taxon>Bacteria</taxon>
        <taxon>Pseudomonadati</taxon>
        <taxon>Pseudomonadota</taxon>
        <taxon>Gammaproteobacteria</taxon>
        <taxon>Enterobacterales</taxon>
        <taxon>Enterobacteriaceae</taxon>
        <taxon>Citrobacter</taxon>
        <taxon>Citrobacter freundii complex</taxon>
    </lineage>
</organism>
<dbReference type="CDD" id="cd00801">
    <property type="entry name" value="INT_P4_C"/>
    <property type="match status" value="1"/>
</dbReference>
<dbReference type="PROSITE" id="PS51900">
    <property type="entry name" value="CB"/>
    <property type="match status" value="1"/>
</dbReference>
<dbReference type="AlphaFoldDB" id="A0A9X4GS87"/>
<dbReference type="InterPro" id="IPR025166">
    <property type="entry name" value="Integrase_DNA_bind_dom"/>
</dbReference>
<dbReference type="PANTHER" id="PTHR30629">
    <property type="entry name" value="PROPHAGE INTEGRASE"/>
    <property type="match status" value="1"/>
</dbReference>
<dbReference type="PROSITE" id="PS51898">
    <property type="entry name" value="TYR_RECOMBINASE"/>
    <property type="match status" value="1"/>
</dbReference>
<dbReference type="Pfam" id="PF22022">
    <property type="entry name" value="Phage_int_M"/>
    <property type="match status" value="1"/>
</dbReference>
<dbReference type="InterPro" id="IPR038488">
    <property type="entry name" value="Integrase_DNA-bd_sf"/>
</dbReference>
<keyword evidence="2" id="KW-0229">DNA integration</keyword>